<sequence>MPDNTRILQKGVFAFIDMIVGSADADIPDIDQNLAFRDRGWGLPLFQRHLAGLKADY</sequence>
<proteinExistence type="predicted"/>
<comment type="caution">
    <text evidence="1">The sequence shown here is derived from an EMBL/GenBank/DDBJ whole genome shotgun (WGS) entry which is preliminary data.</text>
</comment>
<evidence type="ECO:0000313" key="2">
    <source>
        <dbReference type="Proteomes" id="UP001549143"/>
    </source>
</evidence>
<protein>
    <submittedName>
        <fullName evidence="1">Uncharacterized protein</fullName>
    </submittedName>
</protein>
<gene>
    <name evidence="1" type="ORF">ABID44_003321</name>
</gene>
<keyword evidence="2" id="KW-1185">Reference proteome</keyword>
<name>A0ABV2KPF7_9HYPH</name>
<reference evidence="1 2" key="1">
    <citation type="submission" date="2024-06" db="EMBL/GenBank/DDBJ databases">
        <title>Genomic Encyclopedia of Type Strains, Phase IV (KMG-IV): sequencing the most valuable type-strain genomes for metagenomic binning, comparative biology and taxonomic classification.</title>
        <authorList>
            <person name="Goeker M."/>
        </authorList>
    </citation>
    <scope>NUCLEOTIDE SEQUENCE [LARGE SCALE GENOMIC DNA]</scope>
    <source>
        <strain evidence="1 2">DSM 19730</strain>
    </source>
</reference>
<accession>A0ABV2KPF7</accession>
<organism evidence="1 2">
    <name type="scientific">Aquamicrobium ahrensii</name>
    <dbReference type="NCBI Taxonomy" id="469551"/>
    <lineage>
        <taxon>Bacteria</taxon>
        <taxon>Pseudomonadati</taxon>
        <taxon>Pseudomonadota</taxon>
        <taxon>Alphaproteobacteria</taxon>
        <taxon>Hyphomicrobiales</taxon>
        <taxon>Phyllobacteriaceae</taxon>
        <taxon>Aquamicrobium</taxon>
    </lineage>
</organism>
<dbReference type="Proteomes" id="UP001549143">
    <property type="component" value="Unassembled WGS sequence"/>
</dbReference>
<dbReference type="EMBL" id="JBEPMN010000017">
    <property type="protein sequence ID" value="MET3662968.1"/>
    <property type="molecule type" value="Genomic_DNA"/>
</dbReference>
<evidence type="ECO:0000313" key="1">
    <source>
        <dbReference type="EMBL" id="MET3662968.1"/>
    </source>
</evidence>